<keyword evidence="4" id="KW-1185">Reference proteome</keyword>
<gene>
    <name evidence="3" type="ORF">J8C06_04135</name>
</gene>
<dbReference type="Pfam" id="PF01370">
    <property type="entry name" value="Epimerase"/>
    <property type="match status" value="1"/>
</dbReference>
<evidence type="ECO:0000256" key="1">
    <source>
        <dbReference type="ARBA" id="ARBA00007637"/>
    </source>
</evidence>
<comment type="similarity">
    <text evidence="1">Belongs to the NAD(P)-dependent epimerase/dehydratase family.</text>
</comment>
<dbReference type="InterPro" id="IPR036291">
    <property type="entry name" value="NAD(P)-bd_dom_sf"/>
</dbReference>
<proteinExistence type="inferred from homology"/>
<dbReference type="SUPFAM" id="SSF51735">
    <property type="entry name" value="NAD(P)-binding Rossmann-fold domains"/>
    <property type="match status" value="1"/>
</dbReference>
<accession>A0ABX8BB48</accession>
<name>A0ABX8BB48_9BACT</name>
<evidence type="ECO:0000313" key="4">
    <source>
        <dbReference type="Proteomes" id="UP000676506"/>
    </source>
</evidence>
<dbReference type="InterPro" id="IPR001509">
    <property type="entry name" value="Epimerase_deHydtase"/>
</dbReference>
<dbReference type="RefSeq" id="WP_211429522.1">
    <property type="nucleotide sequence ID" value="NZ_CP072648.1"/>
</dbReference>
<protein>
    <submittedName>
        <fullName evidence="3">NAD(P)-dependent oxidoreductase</fullName>
    </submittedName>
</protein>
<feature type="domain" description="NAD-dependent epimerase/dehydratase" evidence="2">
    <location>
        <begin position="4"/>
        <end position="243"/>
    </location>
</feature>
<sequence length="323" mass="37064">MARILVTGGLGVVGAGLVRELRERHHEVIACDLAHQPDEAAFGLHGDLREPRYARCDVGEFRQLARLFDHFGRFDYVFHCAAEFGRWNGEDFYETLWRTNVIGTKHLLRLQESQRFRLVHFSSSEIYGDYPHLMVEHITDDVEIKQLNDYAISKWVNEMQIRNAAAQRGVECVVVRLFNTYGPGEYYSPYRSVNCRFLYCALHGLPWTVYRGHARTSTFLADTVRTVANIVENFKPGETYNIGGDQLHTIEELSDAVLKVTGASPTLVRYAESEPLTTKTKLVDTSKAVRDLDHRNTYSLEEGLRITADWMRRVYKPDASRLT</sequence>
<evidence type="ECO:0000259" key="2">
    <source>
        <dbReference type="Pfam" id="PF01370"/>
    </source>
</evidence>
<dbReference type="Proteomes" id="UP000676506">
    <property type="component" value="Chromosome 1"/>
</dbReference>
<dbReference type="PANTHER" id="PTHR43000">
    <property type="entry name" value="DTDP-D-GLUCOSE 4,6-DEHYDRATASE-RELATED"/>
    <property type="match status" value="1"/>
</dbReference>
<reference evidence="3 4" key="1">
    <citation type="submission" date="2021-03" db="EMBL/GenBank/DDBJ databases">
        <title>Genomic and phenotypic characterization of Chloracidobacterium isolates provides evidence for multiple species.</title>
        <authorList>
            <person name="Saini M.K."/>
            <person name="Costas A.M.G."/>
            <person name="Tank M."/>
            <person name="Bryant D.A."/>
        </authorList>
    </citation>
    <scope>NUCLEOTIDE SEQUENCE [LARGE SCALE GENOMIC DNA]</scope>
    <source>
        <strain evidence="3 4">BV2-C</strain>
    </source>
</reference>
<organism evidence="3 4">
    <name type="scientific">Chloracidobacterium validum</name>
    <dbReference type="NCBI Taxonomy" id="2821543"/>
    <lineage>
        <taxon>Bacteria</taxon>
        <taxon>Pseudomonadati</taxon>
        <taxon>Acidobacteriota</taxon>
        <taxon>Terriglobia</taxon>
        <taxon>Terriglobales</taxon>
        <taxon>Acidobacteriaceae</taxon>
        <taxon>Chloracidobacterium</taxon>
    </lineage>
</organism>
<dbReference type="EMBL" id="CP072648">
    <property type="protein sequence ID" value="QUW03632.1"/>
    <property type="molecule type" value="Genomic_DNA"/>
</dbReference>
<evidence type="ECO:0000313" key="3">
    <source>
        <dbReference type="EMBL" id="QUW03632.1"/>
    </source>
</evidence>
<dbReference type="Gene3D" id="3.40.50.720">
    <property type="entry name" value="NAD(P)-binding Rossmann-like Domain"/>
    <property type="match status" value="1"/>
</dbReference>